<dbReference type="InterPro" id="IPR006842">
    <property type="entry name" value="Transposase_31"/>
</dbReference>
<dbReference type="Pfam" id="PF04754">
    <property type="entry name" value="Transposase_31"/>
    <property type="match status" value="1"/>
</dbReference>
<organism evidence="2 3">
    <name type="scientific">Candidatus Carbonibacillus altaicus</name>
    <dbReference type="NCBI Taxonomy" id="2163959"/>
    <lineage>
        <taxon>Bacteria</taxon>
        <taxon>Bacillati</taxon>
        <taxon>Bacillota</taxon>
        <taxon>Bacilli</taxon>
        <taxon>Bacillales</taxon>
        <taxon>Candidatus Carbonibacillus</taxon>
    </lineage>
</organism>
<evidence type="ECO:0000259" key="1">
    <source>
        <dbReference type="Pfam" id="PF04754"/>
    </source>
</evidence>
<dbReference type="Proteomes" id="UP000244338">
    <property type="component" value="Unassembled WGS sequence"/>
</dbReference>
<proteinExistence type="predicted"/>
<sequence>MPPEEPSLHYPHDKGYKFLLSSKQAFLDLLRSFVPQDWVRQIDEAHLFRPDKSYILQDFKDKEADLVYLFKRAEEDDQPEVIFYILMELQSTVDYQMPYRLLLY</sequence>
<dbReference type="EMBL" id="PEBX01000082">
    <property type="protein sequence ID" value="PTQ55691.1"/>
    <property type="molecule type" value="Genomic_DNA"/>
</dbReference>
<reference evidence="3" key="1">
    <citation type="journal article" date="2018" name="Sci. Rep.">
        <title>Lignite coal burning seam in the remote Altai Mountains harbors a hydrogen-driven thermophilic microbial community.</title>
        <authorList>
            <person name="Kadnikov V.V."/>
            <person name="Mardanov A.V."/>
            <person name="Ivasenko D.A."/>
            <person name="Antsiferov D.V."/>
            <person name="Beletsky A.V."/>
            <person name="Karnachuk O.V."/>
            <person name="Ravin N.V."/>
        </authorList>
    </citation>
    <scope>NUCLEOTIDE SEQUENCE [LARGE SCALE GENOMIC DNA]</scope>
</reference>
<protein>
    <submittedName>
        <fullName evidence="2">Putative transposase</fullName>
    </submittedName>
</protein>
<comment type="caution">
    <text evidence="2">The sequence shown here is derived from an EMBL/GenBank/DDBJ whole genome shotgun (WGS) entry which is preliminary data.</text>
</comment>
<name>A0A2R6XZ36_9BACL</name>
<dbReference type="AlphaFoldDB" id="A0A2R6XZ36"/>
<evidence type="ECO:0000313" key="3">
    <source>
        <dbReference type="Proteomes" id="UP000244338"/>
    </source>
</evidence>
<feature type="domain" description="Transposase (putative) YhgA-like" evidence="1">
    <location>
        <begin position="11"/>
        <end position="104"/>
    </location>
</feature>
<accession>A0A2R6XZ36</accession>
<evidence type="ECO:0000313" key="2">
    <source>
        <dbReference type="EMBL" id="PTQ55691.1"/>
    </source>
</evidence>
<gene>
    <name evidence="2" type="ORF">BSOLF_1629</name>
</gene>